<dbReference type="OrthoDB" id="301086at2"/>
<accession>A0A1Q2HLY1</accession>
<reference evidence="3" key="1">
    <citation type="submission" date="2017-02" db="EMBL/GenBank/DDBJ databases">
        <title>Comparative genomics and description of representatives of a novel lineage of planctomycetes thriving in anoxic sediments.</title>
        <authorList>
            <person name="Spring S."/>
            <person name="Bunk B."/>
            <person name="Sproer C."/>
            <person name="Klenk H.-P."/>
        </authorList>
    </citation>
    <scope>NUCLEOTIDE SEQUENCE [LARGE SCALE GENOMIC DNA]</scope>
    <source>
        <strain evidence="3">L21-RPul-D3</strain>
    </source>
</reference>
<evidence type="ECO:0000313" key="3">
    <source>
        <dbReference type="Proteomes" id="UP000188273"/>
    </source>
</evidence>
<evidence type="ECO:0000259" key="1">
    <source>
        <dbReference type="Pfam" id="PF07589"/>
    </source>
</evidence>
<dbReference type="InterPro" id="IPR013424">
    <property type="entry name" value="Ice-binding_C"/>
</dbReference>
<feature type="domain" description="Ice-binding protein C-terminal" evidence="1">
    <location>
        <begin position="183"/>
        <end position="203"/>
    </location>
</feature>
<dbReference type="AlphaFoldDB" id="A0A1Q2HLY1"/>
<dbReference type="KEGG" id="pbu:L21SP3_00047"/>
<evidence type="ECO:0000313" key="2">
    <source>
        <dbReference type="EMBL" id="AQQ08271.1"/>
    </source>
</evidence>
<dbReference type="EMBL" id="CP019633">
    <property type="protein sequence ID" value="AQQ08271.1"/>
    <property type="molecule type" value="Genomic_DNA"/>
</dbReference>
<dbReference type="STRING" id="1940790.L21SP3_00047"/>
<keyword evidence="3" id="KW-1185">Reference proteome</keyword>
<dbReference type="NCBIfam" id="TIGR02595">
    <property type="entry name" value="PEP_CTERM"/>
    <property type="match status" value="1"/>
</dbReference>
<sequence length="204" mass="22025">MKNLLFASVFTPAFLQQAYCAGIIMEIYPEDGDVLAVYSGSLDLTGFYNKEGSVEYHNVSESGNGALLFPSSPIIQYADYEAGDEFTNITDFDSTIASFGTGEYLFADSFEGDTFALFNTDSKSHTQVLSFKSADINENNIVQVSGSATFENSTISGLGLDPGTYEINDSQFADGENFKLTITPEPATLALLGLGGAFIRKRRA</sequence>
<organism evidence="2 3">
    <name type="scientific">Sedimentisphaera cyanobacteriorum</name>
    <dbReference type="NCBI Taxonomy" id="1940790"/>
    <lineage>
        <taxon>Bacteria</taxon>
        <taxon>Pseudomonadati</taxon>
        <taxon>Planctomycetota</taxon>
        <taxon>Phycisphaerae</taxon>
        <taxon>Sedimentisphaerales</taxon>
        <taxon>Sedimentisphaeraceae</taxon>
        <taxon>Sedimentisphaera</taxon>
    </lineage>
</organism>
<dbReference type="Proteomes" id="UP000188273">
    <property type="component" value="Chromosome"/>
</dbReference>
<gene>
    <name evidence="2" type="ORF">L21SP3_00047</name>
</gene>
<name>A0A1Q2HLY1_9BACT</name>
<dbReference type="Pfam" id="PF07589">
    <property type="entry name" value="PEP-CTERM"/>
    <property type="match status" value="1"/>
</dbReference>
<proteinExistence type="predicted"/>
<dbReference type="RefSeq" id="WP_077538387.1">
    <property type="nucleotide sequence ID" value="NZ_CP019633.1"/>
</dbReference>
<protein>
    <recommendedName>
        <fullName evidence="1">Ice-binding protein C-terminal domain-containing protein</fullName>
    </recommendedName>
</protein>